<organism evidence="1">
    <name type="scientific">Spodoptera frugiperda</name>
    <name type="common">Fall armyworm</name>
    <dbReference type="NCBI Taxonomy" id="7108"/>
    <lineage>
        <taxon>Eukaryota</taxon>
        <taxon>Metazoa</taxon>
        <taxon>Ecdysozoa</taxon>
        <taxon>Arthropoda</taxon>
        <taxon>Hexapoda</taxon>
        <taxon>Insecta</taxon>
        <taxon>Pterygota</taxon>
        <taxon>Neoptera</taxon>
        <taxon>Endopterygota</taxon>
        <taxon>Lepidoptera</taxon>
        <taxon>Glossata</taxon>
        <taxon>Ditrysia</taxon>
        <taxon>Noctuoidea</taxon>
        <taxon>Noctuidae</taxon>
        <taxon>Amphipyrinae</taxon>
        <taxon>Spodoptera</taxon>
    </lineage>
</organism>
<dbReference type="EMBL" id="ODYU01006084">
    <property type="protein sequence ID" value="SOQ47619.1"/>
    <property type="molecule type" value="Genomic_DNA"/>
</dbReference>
<protein>
    <submittedName>
        <fullName evidence="1">SFRICE_032328</fullName>
    </submittedName>
</protein>
<dbReference type="AlphaFoldDB" id="A0A2H1W3E7"/>
<name>A0A2H1W3E7_SPOFR</name>
<proteinExistence type="predicted"/>
<evidence type="ECO:0000313" key="1">
    <source>
        <dbReference type="EMBL" id="SOQ47619.1"/>
    </source>
</evidence>
<sequence length="71" mass="8247">MYRILPYIQTKGQKLIQLRPLIRIVRTASSIMPRYMRCVIRNAYNACDPYDAGHSALVSGYPVFGTNRRRD</sequence>
<accession>A0A2H1W3E7</accession>
<gene>
    <name evidence="1" type="ORF">SFRICE_032328</name>
</gene>
<reference evidence="1" key="1">
    <citation type="submission" date="2016-07" db="EMBL/GenBank/DDBJ databases">
        <authorList>
            <person name="Bretaudeau A."/>
        </authorList>
    </citation>
    <scope>NUCLEOTIDE SEQUENCE</scope>
    <source>
        <strain evidence="1">Rice</strain>
        <tissue evidence="1">Whole body</tissue>
    </source>
</reference>